<evidence type="ECO:0000256" key="2">
    <source>
        <dbReference type="ARBA" id="ARBA00023054"/>
    </source>
</evidence>
<dbReference type="PROSITE" id="PS51257">
    <property type="entry name" value="PROKAR_LIPOPROTEIN"/>
    <property type="match status" value="1"/>
</dbReference>
<reference evidence="4 5" key="1">
    <citation type="submission" date="2017-05" db="EMBL/GenBank/DDBJ databases">
        <authorList>
            <person name="Varghese N."/>
            <person name="Submissions S."/>
        </authorList>
    </citation>
    <scope>NUCLEOTIDE SEQUENCE [LARGE SCALE GENOMIC DNA]</scope>
    <source>
        <strain evidence="4 5">DSM 21342</strain>
    </source>
</reference>
<sequence>MKSAFIIALSALVVASCQKKQNDFDASGAFETEETIISAEVAGTIQQFNVEEGQTLQAGQVVGYIDSLQLYLKKKQLESQIESTLSQKPNISAQLASLEAQLKAAERDQQRFSNLLKADATTQKQVDDINAQVDVLKKQIAAQKSSLNITTESISQQTNPLKIQIEQINDQLAKSRIINPITGTVLTKYVEPNEMATPGKPLYKIADISSLFLRAYITGTQLSQIKLNQKVRVMVDDGADKYQEHEGIITWISDKAEFTPKTIQTKEERANLVYATKIRVKNDGSLKIGMYGEVQF</sequence>
<protein>
    <submittedName>
        <fullName evidence="4">HlyD family secretion protein</fullName>
    </submittedName>
</protein>
<dbReference type="AlphaFoldDB" id="A0A521DNM2"/>
<dbReference type="Gene3D" id="2.40.30.170">
    <property type="match status" value="1"/>
</dbReference>
<dbReference type="InterPro" id="IPR030190">
    <property type="entry name" value="MacA_alpha-hairpin_sf"/>
</dbReference>
<evidence type="ECO:0000256" key="1">
    <source>
        <dbReference type="ARBA" id="ARBA00004196"/>
    </source>
</evidence>
<dbReference type="PANTHER" id="PTHR32347">
    <property type="entry name" value="EFFLUX SYSTEM COMPONENT YKNX-RELATED"/>
    <property type="match status" value="1"/>
</dbReference>
<dbReference type="GO" id="GO:0030313">
    <property type="term" value="C:cell envelope"/>
    <property type="evidence" value="ECO:0007669"/>
    <property type="project" value="UniProtKB-SubCell"/>
</dbReference>
<dbReference type="Gene3D" id="2.40.50.100">
    <property type="match status" value="1"/>
</dbReference>
<evidence type="ECO:0000256" key="3">
    <source>
        <dbReference type="SAM" id="Coils"/>
    </source>
</evidence>
<dbReference type="Gene3D" id="6.10.140.1990">
    <property type="match status" value="1"/>
</dbReference>
<dbReference type="GO" id="GO:1990961">
    <property type="term" value="P:xenobiotic detoxification by transmembrane export across the plasma membrane"/>
    <property type="evidence" value="ECO:0007669"/>
    <property type="project" value="InterPro"/>
</dbReference>
<feature type="coiled-coil region" evidence="3">
    <location>
        <begin position="88"/>
        <end position="115"/>
    </location>
</feature>
<dbReference type="InterPro" id="IPR050465">
    <property type="entry name" value="UPF0194_transport"/>
</dbReference>
<dbReference type="SUPFAM" id="SSF111369">
    <property type="entry name" value="HlyD-like secretion proteins"/>
    <property type="match status" value="1"/>
</dbReference>
<keyword evidence="2 3" id="KW-0175">Coiled coil</keyword>
<dbReference type="GO" id="GO:0019898">
    <property type="term" value="C:extrinsic component of membrane"/>
    <property type="evidence" value="ECO:0007669"/>
    <property type="project" value="InterPro"/>
</dbReference>
<dbReference type="RefSeq" id="WP_142604312.1">
    <property type="nucleotide sequence ID" value="NZ_FXSZ01000008.1"/>
</dbReference>
<dbReference type="EMBL" id="FXSZ01000008">
    <property type="protein sequence ID" value="SMO73324.1"/>
    <property type="molecule type" value="Genomic_DNA"/>
</dbReference>
<accession>A0A521DNM2</accession>
<gene>
    <name evidence="4" type="ORF">SAMN06265350_1089</name>
</gene>
<organism evidence="4 5">
    <name type="scientific">Solitalea koreensis</name>
    <dbReference type="NCBI Taxonomy" id="543615"/>
    <lineage>
        <taxon>Bacteria</taxon>
        <taxon>Pseudomonadati</taxon>
        <taxon>Bacteroidota</taxon>
        <taxon>Sphingobacteriia</taxon>
        <taxon>Sphingobacteriales</taxon>
        <taxon>Sphingobacteriaceae</taxon>
        <taxon>Solitalea</taxon>
    </lineage>
</organism>
<dbReference type="GO" id="GO:1990195">
    <property type="term" value="C:macrolide transmembrane transporter complex"/>
    <property type="evidence" value="ECO:0007669"/>
    <property type="project" value="InterPro"/>
</dbReference>
<evidence type="ECO:0000313" key="4">
    <source>
        <dbReference type="EMBL" id="SMO73324.1"/>
    </source>
</evidence>
<dbReference type="PANTHER" id="PTHR32347:SF23">
    <property type="entry name" value="BLL5650 PROTEIN"/>
    <property type="match status" value="1"/>
</dbReference>
<name>A0A521DNM2_9SPHI</name>
<evidence type="ECO:0000313" key="5">
    <source>
        <dbReference type="Proteomes" id="UP000315971"/>
    </source>
</evidence>
<proteinExistence type="predicted"/>
<comment type="subcellular location">
    <subcellularLocation>
        <location evidence="1">Cell envelope</location>
    </subcellularLocation>
</comment>
<dbReference type="OrthoDB" id="9778236at2"/>
<keyword evidence="5" id="KW-1185">Reference proteome</keyword>
<dbReference type="Proteomes" id="UP000315971">
    <property type="component" value="Unassembled WGS sequence"/>
</dbReference>